<organism evidence="2 3">
    <name type="scientific">Aspergillus udagawae</name>
    <dbReference type="NCBI Taxonomy" id="91492"/>
    <lineage>
        <taxon>Eukaryota</taxon>
        <taxon>Fungi</taxon>
        <taxon>Dikarya</taxon>
        <taxon>Ascomycota</taxon>
        <taxon>Pezizomycotina</taxon>
        <taxon>Eurotiomycetes</taxon>
        <taxon>Eurotiomycetidae</taxon>
        <taxon>Eurotiales</taxon>
        <taxon>Aspergillaceae</taxon>
        <taxon>Aspergillus</taxon>
        <taxon>Aspergillus subgen. Fumigati</taxon>
    </lineage>
</organism>
<evidence type="ECO:0000313" key="3">
    <source>
        <dbReference type="Proteomes" id="UP000465221"/>
    </source>
</evidence>
<protein>
    <submittedName>
        <fullName evidence="2">Phenol 2-monooxygenase</fullName>
    </submittedName>
</protein>
<keyword evidence="2" id="KW-0503">Monooxygenase</keyword>
<comment type="caution">
    <text evidence="2">The sequence shown here is derived from an EMBL/GenBank/DDBJ whole genome shotgun (WGS) entry which is preliminary data.</text>
</comment>
<gene>
    <name evidence="2" type="ORF">IFM46972_01519</name>
</gene>
<dbReference type="EMBL" id="BLKC01000007">
    <property type="protein sequence ID" value="GFF25724.1"/>
    <property type="molecule type" value="Genomic_DNA"/>
</dbReference>
<keyword evidence="2" id="KW-0560">Oxidoreductase</keyword>
<evidence type="ECO:0000313" key="2">
    <source>
        <dbReference type="EMBL" id="GFF25724.1"/>
    </source>
</evidence>
<reference evidence="2 3" key="1">
    <citation type="submission" date="2020-01" db="EMBL/GenBank/DDBJ databases">
        <title>Draft genome sequence of Aspergillus udagawae IFM 46972.</title>
        <authorList>
            <person name="Takahashi H."/>
            <person name="Yaguchi T."/>
        </authorList>
    </citation>
    <scope>NUCLEOTIDE SEQUENCE [LARGE SCALE GENOMIC DNA]</scope>
    <source>
        <strain evidence="2 3">IFM 46972</strain>
    </source>
</reference>
<feature type="region of interest" description="Disordered" evidence="1">
    <location>
        <begin position="58"/>
        <end position="99"/>
    </location>
</feature>
<sequence>MLSLDDPDSVNLPSGRSARNVDIRRATIPTTLEIDYSTIEDHATYPIRVTLDNVPPTDFVDPMNSMSGIDASSLRSGGQREQRGVFRRRLGNREVGHSC</sequence>
<accession>A0A8H3RIB6</accession>
<dbReference type="GO" id="GO:0004497">
    <property type="term" value="F:monooxygenase activity"/>
    <property type="evidence" value="ECO:0007669"/>
    <property type="project" value="UniProtKB-KW"/>
</dbReference>
<proteinExistence type="predicted"/>
<name>A0A8H3RIB6_9EURO</name>
<dbReference type="AlphaFoldDB" id="A0A8H3RIB6"/>
<evidence type="ECO:0000256" key="1">
    <source>
        <dbReference type="SAM" id="MobiDB-lite"/>
    </source>
</evidence>
<dbReference type="Proteomes" id="UP000465221">
    <property type="component" value="Unassembled WGS sequence"/>
</dbReference>